<dbReference type="Gene3D" id="1.20.120.1240">
    <property type="entry name" value="Dynamin, middle domain"/>
    <property type="match status" value="1"/>
</dbReference>
<dbReference type="OrthoDB" id="10340035at2759"/>
<organism evidence="1 2">
    <name type="scientific">Trametes coccinea (strain BRFM310)</name>
    <name type="common">Pycnoporus coccineus</name>
    <dbReference type="NCBI Taxonomy" id="1353009"/>
    <lineage>
        <taxon>Eukaryota</taxon>
        <taxon>Fungi</taxon>
        <taxon>Dikarya</taxon>
        <taxon>Basidiomycota</taxon>
        <taxon>Agaricomycotina</taxon>
        <taxon>Agaricomycetes</taxon>
        <taxon>Polyporales</taxon>
        <taxon>Polyporaceae</taxon>
        <taxon>Trametes</taxon>
    </lineage>
</organism>
<protein>
    <submittedName>
        <fullName evidence="1">Uncharacterized protein</fullName>
    </submittedName>
</protein>
<dbReference type="Proteomes" id="UP000193067">
    <property type="component" value="Unassembled WGS sequence"/>
</dbReference>
<dbReference type="AlphaFoldDB" id="A0A1Y2IGB2"/>
<keyword evidence="2" id="KW-1185">Reference proteome</keyword>
<gene>
    <name evidence="1" type="ORF">PYCCODRAFT_1469687</name>
</gene>
<proteinExistence type="predicted"/>
<dbReference type="EMBL" id="KZ084121">
    <property type="protein sequence ID" value="OSD00158.1"/>
    <property type="molecule type" value="Genomic_DNA"/>
</dbReference>
<accession>A0A1Y2IGB2</accession>
<evidence type="ECO:0000313" key="1">
    <source>
        <dbReference type="EMBL" id="OSD00158.1"/>
    </source>
</evidence>
<sequence length="265" mass="30192">MENAQSTRLQSLVEIMFLGPKLAQDIMSPGVCQAENLISRVFAERMTSVIPRFVPEAHPDSLDRVVTMRDLIRCIEDADNDLDYAVEQVFKMPTVQETMRLWTAFAFEYVDALHATMRDALCSNLRTHLPSSEEVAKNVQTEIKDYLAALESKAKSAISNIIQCNRRPFTMRVDELKEYAARFEQDHLATSAYLECAQPGAHDYTAYMGQIRVMAKVHAYFQIMYSRTCDMVVKAAWCEVWDGFANSFGDHIMDKAYELVDSVSK</sequence>
<evidence type="ECO:0000313" key="2">
    <source>
        <dbReference type="Proteomes" id="UP000193067"/>
    </source>
</evidence>
<reference evidence="1 2" key="1">
    <citation type="journal article" date="2015" name="Biotechnol. Biofuels">
        <title>Enhanced degradation of softwood versus hardwood by the white-rot fungus Pycnoporus coccineus.</title>
        <authorList>
            <person name="Couturier M."/>
            <person name="Navarro D."/>
            <person name="Chevret D."/>
            <person name="Henrissat B."/>
            <person name="Piumi F."/>
            <person name="Ruiz-Duenas F.J."/>
            <person name="Martinez A.T."/>
            <person name="Grigoriev I.V."/>
            <person name="Riley R."/>
            <person name="Lipzen A."/>
            <person name="Berrin J.G."/>
            <person name="Master E.R."/>
            <person name="Rosso M.N."/>
        </authorList>
    </citation>
    <scope>NUCLEOTIDE SEQUENCE [LARGE SCALE GENOMIC DNA]</scope>
    <source>
        <strain evidence="1 2">BRFM310</strain>
    </source>
</reference>
<name>A0A1Y2IGB2_TRAC3</name>